<evidence type="ECO:0000259" key="3">
    <source>
        <dbReference type="PROSITE" id="PS50921"/>
    </source>
</evidence>
<name>A0A1D8ILY0_9GAMM</name>
<evidence type="ECO:0000313" key="4">
    <source>
        <dbReference type="EMBL" id="AOU97460.1"/>
    </source>
</evidence>
<keyword evidence="5" id="KW-1185">Reference proteome</keyword>
<dbReference type="PROSITE" id="PS50921">
    <property type="entry name" value="ANTAR"/>
    <property type="match status" value="1"/>
</dbReference>
<gene>
    <name evidence="4" type="ORF">BI364_05245</name>
</gene>
<dbReference type="EMBL" id="CP017415">
    <property type="protein sequence ID" value="AOU97460.1"/>
    <property type="molecule type" value="Genomic_DNA"/>
</dbReference>
<dbReference type="Pfam" id="PF03861">
    <property type="entry name" value="ANTAR"/>
    <property type="match status" value="1"/>
</dbReference>
<dbReference type="SMART" id="SM00448">
    <property type="entry name" value="REC"/>
    <property type="match status" value="1"/>
</dbReference>
<dbReference type="PIRSF" id="PIRSF036382">
    <property type="entry name" value="RR_antiterm"/>
    <property type="match status" value="1"/>
</dbReference>
<keyword evidence="1" id="KW-0597">Phosphoprotein</keyword>
<dbReference type="InterPro" id="IPR011006">
    <property type="entry name" value="CheY-like_superfamily"/>
</dbReference>
<dbReference type="GO" id="GO:0003723">
    <property type="term" value="F:RNA binding"/>
    <property type="evidence" value="ECO:0007669"/>
    <property type="project" value="InterPro"/>
</dbReference>
<dbReference type="PROSITE" id="PS50110">
    <property type="entry name" value="RESPONSE_REGULATORY"/>
    <property type="match status" value="1"/>
</dbReference>
<dbReference type="InterPro" id="IPR008327">
    <property type="entry name" value="Sig_transdc_resp-reg_antiterm"/>
</dbReference>
<feature type="modified residue" description="4-aspartylphosphate" evidence="1">
    <location>
        <position position="58"/>
    </location>
</feature>
<dbReference type="GO" id="GO:0000160">
    <property type="term" value="P:phosphorelay signal transduction system"/>
    <property type="evidence" value="ECO:0007669"/>
    <property type="project" value="InterPro"/>
</dbReference>
<feature type="domain" description="Response regulatory" evidence="2">
    <location>
        <begin position="8"/>
        <end position="122"/>
    </location>
</feature>
<protein>
    <recommendedName>
        <fullName evidence="6">Response regulator</fullName>
    </recommendedName>
</protein>
<dbReference type="PANTHER" id="PTHR43367">
    <property type="match status" value="1"/>
</dbReference>
<accession>A0A1D8ILY0</accession>
<dbReference type="AlphaFoldDB" id="A0A1D8ILY0"/>
<dbReference type="KEGG" id="aprs:BI364_05245"/>
<dbReference type="PANTHER" id="PTHR43367:SF1">
    <property type="entry name" value="TWO-COMPONENT RESPONSE REGULATOR-LIKE APRR6-RELATED"/>
    <property type="match status" value="1"/>
</dbReference>
<dbReference type="Gene3D" id="3.40.50.2300">
    <property type="match status" value="1"/>
</dbReference>
<sequence length="196" mass="21966">MNQRGRLRVMLFDKSAGRAAILEQALKDQGCEVVARLGDGDDVFKRVQELQPDIVFVDMDIPDRDTLESMRLINREIPRPVVMFAAQSDGATIEEAVRAGVSAYIVDGLSPNRLKPIMEVAIARFREFQALRNELELTRNKLADRRDIDKAKGVLMRQKGLSEEDAYAALRKLAMDRNQKLGDVARMLLAAAELLG</sequence>
<dbReference type="InterPro" id="IPR005561">
    <property type="entry name" value="ANTAR"/>
</dbReference>
<evidence type="ECO:0000256" key="1">
    <source>
        <dbReference type="PROSITE-ProRule" id="PRU00169"/>
    </source>
</evidence>
<dbReference type="InterPro" id="IPR001789">
    <property type="entry name" value="Sig_transdc_resp-reg_receiver"/>
</dbReference>
<dbReference type="Gene3D" id="1.10.10.10">
    <property type="entry name" value="Winged helix-like DNA-binding domain superfamily/Winged helix DNA-binding domain"/>
    <property type="match status" value="1"/>
</dbReference>
<feature type="domain" description="ANTAR" evidence="3">
    <location>
        <begin position="128"/>
        <end position="189"/>
    </location>
</feature>
<evidence type="ECO:0000259" key="2">
    <source>
        <dbReference type="PROSITE" id="PS50110"/>
    </source>
</evidence>
<dbReference type="Proteomes" id="UP000095401">
    <property type="component" value="Chromosome"/>
</dbReference>
<reference evidence="5" key="1">
    <citation type="submission" date="2016-09" db="EMBL/GenBank/DDBJ databases">
        <title>Acidihalobacter prosperus F5.</title>
        <authorList>
            <person name="Khaleque H.N."/>
            <person name="Ramsay J.P."/>
            <person name="Kaksonen A.H."/>
            <person name="Boxall N.J."/>
            <person name="Watkin E.L.J."/>
        </authorList>
    </citation>
    <scope>NUCLEOTIDE SEQUENCE [LARGE SCALE GENOMIC DNA]</scope>
    <source>
        <strain evidence="5">F5</strain>
    </source>
</reference>
<dbReference type="InterPro" id="IPR036388">
    <property type="entry name" value="WH-like_DNA-bd_sf"/>
</dbReference>
<dbReference type="SUPFAM" id="SSF52172">
    <property type="entry name" value="CheY-like"/>
    <property type="match status" value="1"/>
</dbReference>
<evidence type="ECO:0008006" key="6">
    <source>
        <dbReference type="Google" id="ProtNLM"/>
    </source>
</evidence>
<dbReference type="RefSeq" id="WP_070077845.1">
    <property type="nucleotide sequence ID" value="NZ_CP017415.1"/>
</dbReference>
<evidence type="ECO:0000313" key="5">
    <source>
        <dbReference type="Proteomes" id="UP000095401"/>
    </source>
</evidence>
<organism evidence="4 5">
    <name type="scientific">Acidihalobacter yilgarnensis</name>
    <dbReference type="NCBI Taxonomy" id="2819280"/>
    <lineage>
        <taxon>Bacteria</taxon>
        <taxon>Pseudomonadati</taxon>
        <taxon>Pseudomonadota</taxon>
        <taxon>Gammaproteobacteria</taxon>
        <taxon>Chromatiales</taxon>
        <taxon>Ectothiorhodospiraceae</taxon>
        <taxon>Acidihalobacter</taxon>
    </lineage>
</organism>
<proteinExistence type="predicted"/>
<dbReference type="Pfam" id="PF00072">
    <property type="entry name" value="Response_reg"/>
    <property type="match status" value="1"/>
</dbReference>
<dbReference type="SMART" id="SM01012">
    <property type="entry name" value="ANTAR"/>
    <property type="match status" value="1"/>
</dbReference>